<dbReference type="Proteomes" id="UP000823963">
    <property type="component" value="Unassembled WGS sequence"/>
</dbReference>
<keyword evidence="5 9" id="KW-1133">Transmembrane helix</keyword>
<dbReference type="Pfam" id="PF19579">
    <property type="entry name" value="FtsL_2"/>
    <property type="match status" value="1"/>
</dbReference>
<evidence type="ECO:0000256" key="3">
    <source>
        <dbReference type="ARBA" id="ARBA00022618"/>
    </source>
</evidence>
<organism evidence="10 11">
    <name type="scientific">Candidatus Ligilactobacillus excrementigallinarum</name>
    <dbReference type="NCBI Taxonomy" id="2838641"/>
    <lineage>
        <taxon>Bacteria</taxon>
        <taxon>Bacillati</taxon>
        <taxon>Bacillota</taxon>
        <taxon>Bacilli</taxon>
        <taxon>Lactobacillales</taxon>
        <taxon>Lactobacillaceae</taxon>
        <taxon>Ligilactobacillus</taxon>
    </lineage>
</organism>
<dbReference type="GO" id="GO:0005886">
    <property type="term" value="C:plasma membrane"/>
    <property type="evidence" value="ECO:0007669"/>
    <property type="project" value="UniProtKB-SubCell"/>
</dbReference>
<accession>A0A9D2AAF7</accession>
<comment type="subcellular location">
    <subcellularLocation>
        <location evidence="1">Cell membrane</location>
        <topology evidence="1">Single-pass type II membrane protein</topology>
    </subcellularLocation>
</comment>
<dbReference type="AlphaFoldDB" id="A0A9D2AAF7"/>
<sequence length="121" mass="13575">MAQVARKYVKQNNYGKQKQNNTQVSTLEIQKKKFRRREKAALWGSLVWVAALGCFTIASSTNVNSAQTRLQDITSEITSISNKNSNIKQEVSELSSRSRLTGIAKKDGLSLNEQNTRNVTK</sequence>
<name>A0A9D2AAF7_9LACO</name>
<reference evidence="10" key="1">
    <citation type="journal article" date="2021" name="PeerJ">
        <title>Extensive microbial diversity within the chicken gut microbiome revealed by metagenomics and culture.</title>
        <authorList>
            <person name="Gilroy R."/>
            <person name="Ravi A."/>
            <person name="Getino M."/>
            <person name="Pursley I."/>
            <person name="Horton D.L."/>
            <person name="Alikhan N.F."/>
            <person name="Baker D."/>
            <person name="Gharbi K."/>
            <person name="Hall N."/>
            <person name="Watson M."/>
            <person name="Adriaenssens E.M."/>
            <person name="Foster-Nyarko E."/>
            <person name="Jarju S."/>
            <person name="Secka A."/>
            <person name="Antonio M."/>
            <person name="Oren A."/>
            <person name="Chaudhuri R.R."/>
            <person name="La Ragione R."/>
            <person name="Hildebrand F."/>
            <person name="Pallen M.J."/>
        </authorList>
    </citation>
    <scope>NUCLEOTIDE SEQUENCE</scope>
    <source>
        <strain evidence="10">6627</strain>
    </source>
</reference>
<evidence type="ECO:0000256" key="4">
    <source>
        <dbReference type="ARBA" id="ARBA00022692"/>
    </source>
</evidence>
<protein>
    <recommendedName>
        <fullName evidence="8">Cell division protein FtsL</fullName>
    </recommendedName>
</protein>
<dbReference type="InterPro" id="IPR045755">
    <property type="entry name" value="FtsL-like"/>
</dbReference>
<evidence type="ECO:0000256" key="6">
    <source>
        <dbReference type="ARBA" id="ARBA00023136"/>
    </source>
</evidence>
<dbReference type="InterPro" id="IPR011922">
    <property type="entry name" value="Cell_div_FtsL"/>
</dbReference>
<proteinExistence type="predicted"/>
<evidence type="ECO:0000313" key="11">
    <source>
        <dbReference type="Proteomes" id="UP000823963"/>
    </source>
</evidence>
<keyword evidence="4 9" id="KW-0812">Transmembrane</keyword>
<evidence type="ECO:0000256" key="8">
    <source>
        <dbReference type="NCBIfam" id="TIGR02209"/>
    </source>
</evidence>
<evidence type="ECO:0000256" key="1">
    <source>
        <dbReference type="ARBA" id="ARBA00004401"/>
    </source>
</evidence>
<keyword evidence="2" id="KW-1003">Cell membrane</keyword>
<dbReference type="NCBIfam" id="TIGR02209">
    <property type="entry name" value="ftsL_broad"/>
    <property type="match status" value="1"/>
</dbReference>
<gene>
    <name evidence="10" type="primary">ftsL</name>
    <name evidence="10" type="ORF">H9861_05780</name>
</gene>
<keyword evidence="6 9" id="KW-0472">Membrane</keyword>
<evidence type="ECO:0000256" key="9">
    <source>
        <dbReference type="SAM" id="Phobius"/>
    </source>
</evidence>
<evidence type="ECO:0000256" key="2">
    <source>
        <dbReference type="ARBA" id="ARBA00022475"/>
    </source>
</evidence>
<evidence type="ECO:0000256" key="7">
    <source>
        <dbReference type="ARBA" id="ARBA00023306"/>
    </source>
</evidence>
<dbReference type="EMBL" id="DXFP01000053">
    <property type="protein sequence ID" value="HIX02246.1"/>
    <property type="molecule type" value="Genomic_DNA"/>
</dbReference>
<keyword evidence="7" id="KW-0131">Cell cycle</keyword>
<evidence type="ECO:0000313" key="10">
    <source>
        <dbReference type="EMBL" id="HIX02246.1"/>
    </source>
</evidence>
<evidence type="ECO:0000256" key="5">
    <source>
        <dbReference type="ARBA" id="ARBA00022989"/>
    </source>
</evidence>
<reference evidence="10" key="2">
    <citation type="submission" date="2021-04" db="EMBL/GenBank/DDBJ databases">
        <authorList>
            <person name="Gilroy R."/>
        </authorList>
    </citation>
    <scope>NUCLEOTIDE SEQUENCE</scope>
    <source>
        <strain evidence="10">6627</strain>
    </source>
</reference>
<feature type="transmembrane region" description="Helical" evidence="9">
    <location>
        <begin position="40"/>
        <end position="58"/>
    </location>
</feature>
<keyword evidence="3 10" id="KW-0132">Cell division</keyword>
<comment type="caution">
    <text evidence="10">The sequence shown here is derived from an EMBL/GenBank/DDBJ whole genome shotgun (WGS) entry which is preliminary data.</text>
</comment>
<dbReference type="GO" id="GO:0051301">
    <property type="term" value="P:cell division"/>
    <property type="evidence" value="ECO:0007669"/>
    <property type="project" value="UniProtKB-KW"/>
</dbReference>